<evidence type="ECO:0000256" key="2">
    <source>
        <dbReference type="ARBA" id="ARBA00007255"/>
    </source>
</evidence>
<evidence type="ECO:0000313" key="13">
    <source>
        <dbReference type="Proteomes" id="UP000076532"/>
    </source>
</evidence>
<keyword evidence="4 10" id="KW-0479">Metal-binding</keyword>
<dbReference type="EC" id="4.4.1.17" evidence="10"/>
<dbReference type="STRING" id="436010.A0A166M5R1"/>
<evidence type="ECO:0000256" key="10">
    <source>
        <dbReference type="RuleBase" id="RU363130"/>
    </source>
</evidence>
<accession>A0A166M5R1</accession>
<comment type="catalytic activity">
    <reaction evidence="10">
        <text>holo-[cytochrome c] = apo-[cytochrome c] + heme b</text>
        <dbReference type="Rhea" id="RHEA:22648"/>
        <dbReference type="Rhea" id="RHEA-COMP:10725"/>
        <dbReference type="Rhea" id="RHEA-COMP:10726"/>
        <dbReference type="ChEBI" id="CHEBI:29950"/>
        <dbReference type="ChEBI" id="CHEBI:60344"/>
        <dbReference type="ChEBI" id="CHEBI:83739"/>
        <dbReference type="EC" id="4.4.1.17"/>
    </reaction>
</comment>
<protein>
    <recommendedName>
        <fullName evidence="10">Holocytochrome c-type synthase</fullName>
        <ecNumber evidence="10">4.4.1.17</ecNumber>
    </recommendedName>
</protein>
<evidence type="ECO:0000256" key="1">
    <source>
        <dbReference type="ARBA" id="ARBA00004273"/>
    </source>
</evidence>
<evidence type="ECO:0000313" key="12">
    <source>
        <dbReference type="EMBL" id="KZP23663.1"/>
    </source>
</evidence>
<keyword evidence="9 10" id="KW-0456">Lyase</keyword>
<reference evidence="12 13" key="1">
    <citation type="journal article" date="2016" name="Mol. Biol. Evol.">
        <title>Comparative Genomics of Early-Diverging Mushroom-Forming Fungi Provides Insights into the Origins of Lignocellulose Decay Capabilities.</title>
        <authorList>
            <person name="Nagy L.G."/>
            <person name="Riley R."/>
            <person name="Tritt A."/>
            <person name="Adam C."/>
            <person name="Daum C."/>
            <person name="Floudas D."/>
            <person name="Sun H."/>
            <person name="Yadav J.S."/>
            <person name="Pangilinan J."/>
            <person name="Larsson K.H."/>
            <person name="Matsuura K."/>
            <person name="Barry K."/>
            <person name="Labutti K."/>
            <person name="Kuo R."/>
            <person name="Ohm R.A."/>
            <person name="Bhattacharya S.S."/>
            <person name="Shirouzu T."/>
            <person name="Yoshinaga Y."/>
            <person name="Martin F.M."/>
            <person name="Grigoriev I.V."/>
            <person name="Hibbett D.S."/>
        </authorList>
    </citation>
    <scope>NUCLEOTIDE SEQUENCE [LARGE SCALE GENOMIC DNA]</scope>
    <source>
        <strain evidence="12 13">CBS 109695</strain>
    </source>
</reference>
<dbReference type="GO" id="GO:0005743">
    <property type="term" value="C:mitochondrial inner membrane"/>
    <property type="evidence" value="ECO:0007669"/>
    <property type="project" value="UniProtKB-SubCell"/>
</dbReference>
<dbReference type="AlphaFoldDB" id="A0A166M5R1"/>
<evidence type="ECO:0000256" key="8">
    <source>
        <dbReference type="ARBA" id="ARBA00023136"/>
    </source>
</evidence>
<dbReference type="OrthoDB" id="4243at2759"/>
<evidence type="ECO:0000256" key="6">
    <source>
        <dbReference type="ARBA" id="ARBA00023004"/>
    </source>
</evidence>
<dbReference type="InterPro" id="IPR000511">
    <property type="entry name" value="Holocyt_c/c1_synthase"/>
</dbReference>
<proteinExistence type="inferred from homology"/>
<feature type="compositionally biased region" description="Low complexity" evidence="11">
    <location>
        <begin position="32"/>
        <end position="45"/>
    </location>
</feature>
<keyword evidence="8 10" id="KW-0472">Membrane</keyword>
<comment type="similarity">
    <text evidence="2 10">Belongs to the cytochrome c-type heme lyase family.</text>
</comment>
<feature type="region of interest" description="Disordered" evidence="11">
    <location>
        <begin position="30"/>
        <end position="58"/>
    </location>
</feature>
<keyword evidence="13" id="KW-1185">Reference proteome</keyword>
<keyword evidence="3 10" id="KW-0349">Heme</keyword>
<feature type="region of interest" description="Disordered" evidence="11">
    <location>
        <begin position="1"/>
        <end position="20"/>
    </location>
</feature>
<comment type="function">
    <text evidence="10">Lyase that catalyzes the covalent linking of the heme group to the cytochrome C apoprotein to produce the mature functional cytochrome.</text>
</comment>
<dbReference type="EMBL" id="KV417531">
    <property type="protein sequence ID" value="KZP23663.1"/>
    <property type="molecule type" value="Genomic_DNA"/>
</dbReference>
<evidence type="ECO:0000256" key="4">
    <source>
        <dbReference type="ARBA" id="ARBA00022723"/>
    </source>
</evidence>
<dbReference type="GO" id="GO:0004408">
    <property type="term" value="F:holocytochrome-c synthase activity"/>
    <property type="evidence" value="ECO:0007669"/>
    <property type="project" value="UniProtKB-EC"/>
</dbReference>
<dbReference type="PANTHER" id="PTHR12743:SF0">
    <property type="entry name" value="HOLOCYTOCHROME C-TYPE SYNTHASE"/>
    <property type="match status" value="1"/>
</dbReference>
<dbReference type="PANTHER" id="PTHR12743">
    <property type="entry name" value="CYTOCHROME C1 HEME LYASE"/>
    <property type="match status" value="1"/>
</dbReference>
<sequence length="214" mass="23823">MSCPVDHSPPPNTVTEDACPVDHKTRSTWADLLPKASSSASPSALSKERETSSIPKAEDGNWVYPSEAQFFAAMARKNHNPQAPDMRTIVPIHNAVNERAWAELLKWETGRGGEKCGGVKLVNFKGKPSQMSPKARWKSLLGYTPPFDRHDWVVDRCGIKMRYVIDFYTGRASSDPNASVSFFLDVRPALDNWEGVKMRAGRAWQDWFGPASSS</sequence>
<dbReference type="GO" id="GO:0046872">
    <property type="term" value="F:metal ion binding"/>
    <property type="evidence" value="ECO:0007669"/>
    <property type="project" value="UniProtKB-KW"/>
</dbReference>
<dbReference type="PROSITE" id="PS00822">
    <property type="entry name" value="CYTO_HEME_LYASE_2"/>
    <property type="match status" value="1"/>
</dbReference>
<gene>
    <name evidence="12" type="ORF">FIBSPDRAFT_785816</name>
</gene>
<comment type="subcellular location">
    <subcellularLocation>
        <location evidence="1 10">Mitochondrion inner membrane</location>
    </subcellularLocation>
</comment>
<keyword evidence="6 10" id="KW-0408">Iron</keyword>
<keyword evidence="5 10" id="KW-0999">Mitochondrion inner membrane</keyword>
<evidence type="ECO:0000256" key="5">
    <source>
        <dbReference type="ARBA" id="ARBA00022792"/>
    </source>
</evidence>
<dbReference type="Proteomes" id="UP000076532">
    <property type="component" value="Unassembled WGS sequence"/>
</dbReference>
<organism evidence="12 13">
    <name type="scientific">Athelia psychrophila</name>
    <dbReference type="NCBI Taxonomy" id="1759441"/>
    <lineage>
        <taxon>Eukaryota</taxon>
        <taxon>Fungi</taxon>
        <taxon>Dikarya</taxon>
        <taxon>Basidiomycota</taxon>
        <taxon>Agaricomycotina</taxon>
        <taxon>Agaricomycetes</taxon>
        <taxon>Agaricomycetidae</taxon>
        <taxon>Atheliales</taxon>
        <taxon>Atheliaceae</taxon>
        <taxon>Athelia</taxon>
    </lineage>
</organism>
<keyword evidence="7 10" id="KW-0496">Mitochondrion</keyword>
<evidence type="ECO:0000256" key="3">
    <source>
        <dbReference type="ARBA" id="ARBA00022617"/>
    </source>
</evidence>
<dbReference type="Pfam" id="PF01265">
    <property type="entry name" value="Cyto_heme_lyase"/>
    <property type="match status" value="1"/>
</dbReference>
<evidence type="ECO:0000256" key="9">
    <source>
        <dbReference type="ARBA" id="ARBA00023239"/>
    </source>
</evidence>
<name>A0A166M5R1_9AGAM</name>
<feature type="compositionally biased region" description="Basic and acidic residues" evidence="11">
    <location>
        <begin position="46"/>
        <end position="58"/>
    </location>
</feature>
<evidence type="ECO:0000256" key="11">
    <source>
        <dbReference type="SAM" id="MobiDB-lite"/>
    </source>
</evidence>
<evidence type="ECO:0000256" key="7">
    <source>
        <dbReference type="ARBA" id="ARBA00023128"/>
    </source>
</evidence>